<gene>
    <name evidence="1" type="ORF">RCIX158</name>
</gene>
<proteinExistence type="predicted"/>
<reference evidence="1 2" key="1">
    <citation type="journal article" date="2006" name="Science">
        <title>Genome of rice cluster I archaea -- the key methane producers in the rice rhizosphere.</title>
        <authorList>
            <person name="Erkel C."/>
            <person name="Kube M."/>
            <person name="Reinhardt R."/>
            <person name="Liesack W."/>
        </authorList>
    </citation>
    <scope>NUCLEOTIDE SEQUENCE [LARGE SCALE GENOMIC DNA]</scope>
    <source>
        <strain evidence="2">DSM 22066 / NBRC 105507 / MRE50</strain>
    </source>
</reference>
<keyword evidence="2" id="KW-1185">Reference proteome</keyword>
<dbReference type="KEGG" id="rci:RCIX158"/>
<evidence type="ECO:0000313" key="1">
    <source>
        <dbReference type="EMBL" id="CAJ35648.1"/>
    </source>
</evidence>
<sequence>MISSTGGTITISTISVWDHPSSQGSIPLYWHIRTTPQTTHTMKRNGVRKACTFRTIELIAVSPGYLF</sequence>
<dbReference type="EMBL" id="AM114193">
    <property type="protein sequence ID" value="CAJ35648.1"/>
    <property type="molecule type" value="Genomic_DNA"/>
</dbReference>
<name>Q0W7J5_METAR</name>
<accession>Q0W7J5</accession>
<dbReference type="Proteomes" id="UP000000663">
    <property type="component" value="Chromosome"/>
</dbReference>
<evidence type="ECO:0000313" key="2">
    <source>
        <dbReference type="Proteomes" id="UP000000663"/>
    </source>
</evidence>
<dbReference type="AlphaFoldDB" id="Q0W7J5"/>
<protein>
    <submittedName>
        <fullName evidence="1">Uncharacterized protein</fullName>
    </submittedName>
</protein>
<organism evidence="1 2">
    <name type="scientific">Methanocella arvoryzae (strain DSM 22066 / NBRC 105507 / MRE50)</name>
    <dbReference type="NCBI Taxonomy" id="351160"/>
    <lineage>
        <taxon>Archaea</taxon>
        <taxon>Methanobacteriati</taxon>
        <taxon>Methanobacteriota</taxon>
        <taxon>Stenosarchaea group</taxon>
        <taxon>Methanomicrobia</taxon>
        <taxon>Methanocellales</taxon>
        <taxon>Methanocellaceae</taxon>
        <taxon>Methanocella</taxon>
    </lineage>
</organism>